<gene>
    <name evidence="3" type="ORF">CDEST_07493</name>
</gene>
<accession>A0AAX4IHZ9</accession>
<evidence type="ECO:0000256" key="1">
    <source>
        <dbReference type="SAM" id="MobiDB-lite"/>
    </source>
</evidence>
<keyword evidence="4" id="KW-1185">Reference proteome</keyword>
<feature type="compositionally biased region" description="Low complexity" evidence="1">
    <location>
        <begin position="206"/>
        <end position="224"/>
    </location>
</feature>
<dbReference type="GeneID" id="87943996"/>
<feature type="transmembrane region" description="Helical" evidence="2">
    <location>
        <begin position="6"/>
        <end position="26"/>
    </location>
</feature>
<dbReference type="RefSeq" id="XP_062779703.1">
    <property type="nucleotide sequence ID" value="XM_062923652.1"/>
</dbReference>
<evidence type="ECO:0000313" key="4">
    <source>
        <dbReference type="Proteomes" id="UP001322277"/>
    </source>
</evidence>
<keyword evidence="2" id="KW-0472">Membrane</keyword>
<name>A0AAX4IHZ9_9PEZI</name>
<evidence type="ECO:0000313" key="3">
    <source>
        <dbReference type="EMBL" id="WQF82479.1"/>
    </source>
</evidence>
<reference evidence="4" key="1">
    <citation type="journal article" date="2023" name="bioRxiv">
        <title>Complete genome of the Medicago anthracnose fungus, Colletotrichum destructivum, reveals a mini-chromosome-like region within a core chromosome.</title>
        <authorList>
            <person name="Lapalu N."/>
            <person name="Simon A."/>
            <person name="Lu A."/>
            <person name="Plaumann P.-L."/>
            <person name="Amselem J."/>
            <person name="Pigne S."/>
            <person name="Auger A."/>
            <person name="Koch C."/>
            <person name="Dallery J.-F."/>
            <person name="O'Connell R.J."/>
        </authorList>
    </citation>
    <scope>NUCLEOTIDE SEQUENCE [LARGE SCALE GENOMIC DNA]</scope>
    <source>
        <strain evidence="4">CBS 520.97</strain>
    </source>
</reference>
<dbReference type="EMBL" id="CP137308">
    <property type="protein sequence ID" value="WQF82479.1"/>
    <property type="molecule type" value="Genomic_DNA"/>
</dbReference>
<organism evidence="3 4">
    <name type="scientific">Colletotrichum destructivum</name>
    <dbReference type="NCBI Taxonomy" id="34406"/>
    <lineage>
        <taxon>Eukaryota</taxon>
        <taxon>Fungi</taxon>
        <taxon>Dikarya</taxon>
        <taxon>Ascomycota</taxon>
        <taxon>Pezizomycotina</taxon>
        <taxon>Sordariomycetes</taxon>
        <taxon>Hypocreomycetidae</taxon>
        <taxon>Glomerellales</taxon>
        <taxon>Glomerellaceae</taxon>
        <taxon>Colletotrichum</taxon>
        <taxon>Colletotrichum destructivum species complex</taxon>
    </lineage>
</organism>
<sequence>MEVTLEAIIAIVSLVVGLPPALLMLWRCCQSRRRSRTAGEPQASGISVAVLEADYPIAYRSVIPNRSTSFETMPQEENMMWSQQRLEIEDQGFDQGLSFDNGGVDVVNCFVVVVNELLRRGSDVHTWQRQRSEADTPETMAIYRINGVVGRLQVACEEANLGCSRPAIGIPSQSADRNPPPPPQAEGRSGAPVNTSAFKQRKDQPQRQASQPASPSRPTAQPPQIMSPFCALYYRATPPW</sequence>
<evidence type="ECO:0000256" key="2">
    <source>
        <dbReference type="SAM" id="Phobius"/>
    </source>
</evidence>
<feature type="region of interest" description="Disordered" evidence="1">
    <location>
        <begin position="167"/>
        <end position="225"/>
    </location>
</feature>
<dbReference type="KEGG" id="cdet:87943996"/>
<proteinExistence type="predicted"/>
<dbReference type="Proteomes" id="UP001322277">
    <property type="component" value="Chromosome 4"/>
</dbReference>
<protein>
    <submittedName>
        <fullName evidence="3">Uncharacterized protein</fullName>
    </submittedName>
</protein>
<keyword evidence="2" id="KW-1133">Transmembrane helix</keyword>
<dbReference type="AlphaFoldDB" id="A0AAX4IHZ9"/>
<keyword evidence="2" id="KW-0812">Transmembrane</keyword>